<comment type="caution">
    <text evidence="8">The sequence shown here is derived from an EMBL/GenBank/DDBJ whole genome shotgun (WGS) entry which is preliminary data.</text>
</comment>
<gene>
    <name evidence="8" type="ORF">PMEA_00015255</name>
</gene>
<proteinExistence type="inferred from homology"/>
<evidence type="ECO:0000259" key="7">
    <source>
        <dbReference type="PROSITE" id="PS51760"/>
    </source>
</evidence>
<dbReference type="Gene3D" id="3.20.20.80">
    <property type="entry name" value="Glycosidases"/>
    <property type="match status" value="1"/>
</dbReference>
<evidence type="ECO:0008006" key="10">
    <source>
        <dbReference type="Google" id="ProtNLM"/>
    </source>
</evidence>
<dbReference type="SMART" id="SM00633">
    <property type="entry name" value="Glyco_10"/>
    <property type="match status" value="1"/>
</dbReference>
<accession>A0AAU9X0H0</accession>
<dbReference type="Pfam" id="PF00331">
    <property type="entry name" value="Glyco_hydro_10"/>
    <property type="match status" value="1"/>
</dbReference>
<dbReference type="PANTHER" id="PTHR31490">
    <property type="entry name" value="GLYCOSYL HYDROLASE"/>
    <property type="match status" value="1"/>
</dbReference>
<dbReference type="InterPro" id="IPR017853">
    <property type="entry name" value="GH"/>
</dbReference>
<feature type="domain" description="WSC" evidence="6">
    <location>
        <begin position="839"/>
        <end position="931"/>
    </location>
</feature>
<protein>
    <recommendedName>
        <fullName evidence="10">Endo-1,4-beta-xylanase</fullName>
    </recommendedName>
</protein>
<keyword evidence="4" id="KW-0624">Polysaccharide degradation</keyword>
<dbReference type="Gene3D" id="2.60.120.260">
    <property type="entry name" value="Galactose-binding domain-like"/>
    <property type="match status" value="1"/>
</dbReference>
<feature type="chain" id="PRO_5043852194" description="Endo-1,4-beta-xylanase" evidence="5">
    <location>
        <begin position="19"/>
        <end position="931"/>
    </location>
</feature>
<sequence length="931" mass="105777">MKPTLIFLLLQSCILLAAQKVYDYLGCWKDDNSLPQIKLNLPERQSHISLLRQCSKAAYSHGFPVFGVVNNSACVGSVHGALTYMRYGPSTKCHNGTGGLSAMDVYSLDGKTKSLKRLFYEEDQEKRNFISDLYNSAYGDHVSNNVMAALNNALDQNTVIPVNAARHPLVKNGRVKPLMLQPLFKEIDESDFRAYRPPTSGINILTNPGFEQPLVNDPIKGWSCQGETDDPRGGFIARYSRQRPKEGKHSGICLARLSEWAGPGQYVGSRVLPGRIYKFMGWTKLLDREKTGDVHSLELWIRFKKRGDKKQKSKRLARRTKYSQDYGWVLWHTAFEMPAAKAGFQYMFIYFKGPKPTVDILLDDLYLGEILQRPDWKEHSDALIDKYRKRNVRLRVNIQGTRYSADFLQNLKMTVRQKSHLFAFGAAVNSNFLLHKPKYRDFYLKNFQWAVLESSLKWSYVEPSPGSFNYKISDEAVDFLQTHNKLIRGHCVFWAVDTEVPFWVKNLSNTRLREILHERLNNLLERYRGRFMQWDVNNEMLHGSFFADREGVTIRDWMYQAAAQADPDVDLFLNDFDVVENGQLTQAFLEEAKGLLLRGIPLDGIGVQGHFTGHVNPTLLQYRLNMLGEARIPIWLTEVDVLEKDPMKRADSLETVMRTAFSTPGVQGLILWSFWGYSSWRGPYTSLVDGNDWKINAAGLRYRSLLKQWTTHATLSVTSIDQSDAYFDFRGFLGDYEVFLHLPNGQNVTHTFSLDPGNDQLDITVPLPGSTPVKSSSQATSTFPTGAHFIPNIPQFTFNQVQSNFKGLSDEDDQDTDDEFPESKGIAQSSLMDTFRSSSGAYVGCFHNSDPLQQLKHRYEGHPAMVPDICVQHCGSNGFTFAGLLMASECLCGLYFKGESKVRNEECMLPCQGDRERSCGGQKFIAIYSTS</sequence>
<dbReference type="PRINTS" id="PR00134">
    <property type="entry name" value="GLHYDRLASE10"/>
</dbReference>
<dbReference type="SUPFAM" id="SSF51445">
    <property type="entry name" value="(Trans)glycosidases"/>
    <property type="match status" value="1"/>
</dbReference>
<feature type="signal peptide" evidence="5">
    <location>
        <begin position="1"/>
        <end position="18"/>
    </location>
</feature>
<keyword evidence="2" id="KW-0378">Hydrolase</keyword>
<dbReference type="GO" id="GO:0000272">
    <property type="term" value="P:polysaccharide catabolic process"/>
    <property type="evidence" value="ECO:0007669"/>
    <property type="project" value="UniProtKB-KW"/>
</dbReference>
<dbReference type="AlphaFoldDB" id="A0AAU9X0H0"/>
<name>A0AAU9X0H0_9CNID</name>
<dbReference type="PROSITE" id="PS51212">
    <property type="entry name" value="WSC"/>
    <property type="match status" value="1"/>
</dbReference>
<dbReference type="Pfam" id="PF01822">
    <property type="entry name" value="WSC"/>
    <property type="match status" value="1"/>
</dbReference>
<evidence type="ECO:0000256" key="2">
    <source>
        <dbReference type="ARBA" id="ARBA00022801"/>
    </source>
</evidence>
<dbReference type="SMART" id="SM00321">
    <property type="entry name" value="WSC"/>
    <property type="match status" value="1"/>
</dbReference>
<evidence type="ECO:0000256" key="4">
    <source>
        <dbReference type="ARBA" id="ARBA00023326"/>
    </source>
</evidence>
<keyword evidence="5" id="KW-0732">Signal</keyword>
<evidence type="ECO:0000256" key="3">
    <source>
        <dbReference type="ARBA" id="ARBA00023277"/>
    </source>
</evidence>
<evidence type="ECO:0000313" key="9">
    <source>
        <dbReference type="Proteomes" id="UP001159428"/>
    </source>
</evidence>
<keyword evidence="3" id="KW-0119">Carbohydrate metabolism</keyword>
<comment type="similarity">
    <text evidence="1">Belongs to the glycosyl hydrolase 10 (cellulase F) family.</text>
</comment>
<dbReference type="InterPro" id="IPR002889">
    <property type="entry name" value="WSC_carb-bd"/>
</dbReference>
<organism evidence="8 9">
    <name type="scientific">Pocillopora meandrina</name>
    <dbReference type="NCBI Taxonomy" id="46732"/>
    <lineage>
        <taxon>Eukaryota</taxon>
        <taxon>Metazoa</taxon>
        <taxon>Cnidaria</taxon>
        <taxon>Anthozoa</taxon>
        <taxon>Hexacorallia</taxon>
        <taxon>Scleractinia</taxon>
        <taxon>Astrocoeniina</taxon>
        <taxon>Pocilloporidae</taxon>
        <taxon>Pocillopora</taxon>
    </lineage>
</organism>
<dbReference type="SUPFAM" id="SSF49785">
    <property type="entry name" value="Galactose-binding domain-like"/>
    <property type="match status" value="1"/>
</dbReference>
<dbReference type="PANTHER" id="PTHR31490:SF1">
    <property type="entry name" value="ENDO-1,4-BETA-XYLANASE 1"/>
    <property type="match status" value="1"/>
</dbReference>
<dbReference type="InterPro" id="IPR001000">
    <property type="entry name" value="GH10_dom"/>
</dbReference>
<reference evidence="8 9" key="1">
    <citation type="submission" date="2022-05" db="EMBL/GenBank/DDBJ databases">
        <authorList>
            <consortium name="Genoscope - CEA"/>
            <person name="William W."/>
        </authorList>
    </citation>
    <scope>NUCLEOTIDE SEQUENCE [LARGE SCALE GENOMIC DNA]</scope>
</reference>
<feature type="domain" description="GH10" evidence="7">
    <location>
        <begin position="405"/>
        <end position="705"/>
    </location>
</feature>
<evidence type="ECO:0000313" key="8">
    <source>
        <dbReference type="EMBL" id="CAH3132857.1"/>
    </source>
</evidence>
<keyword evidence="9" id="KW-1185">Reference proteome</keyword>
<dbReference type="EMBL" id="CALNXJ010000027">
    <property type="protein sequence ID" value="CAH3132857.1"/>
    <property type="molecule type" value="Genomic_DNA"/>
</dbReference>
<dbReference type="GO" id="GO:0031176">
    <property type="term" value="F:endo-1,4-beta-xylanase activity"/>
    <property type="evidence" value="ECO:0007669"/>
    <property type="project" value="UniProtKB-ARBA"/>
</dbReference>
<evidence type="ECO:0000259" key="6">
    <source>
        <dbReference type="PROSITE" id="PS51212"/>
    </source>
</evidence>
<dbReference type="InterPro" id="IPR008979">
    <property type="entry name" value="Galactose-bd-like_sf"/>
</dbReference>
<evidence type="ECO:0000256" key="1">
    <source>
        <dbReference type="ARBA" id="ARBA00007495"/>
    </source>
</evidence>
<dbReference type="Proteomes" id="UP001159428">
    <property type="component" value="Unassembled WGS sequence"/>
</dbReference>
<evidence type="ECO:0000256" key="5">
    <source>
        <dbReference type="SAM" id="SignalP"/>
    </source>
</evidence>
<dbReference type="InterPro" id="IPR044846">
    <property type="entry name" value="GH10"/>
</dbReference>
<dbReference type="PROSITE" id="PS51760">
    <property type="entry name" value="GH10_2"/>
    <property type="match status" value="1"/>
</dbReference>